<reference evidence="5 6" key="1">
    <citation type="submission" date="2016-07" db="EMBL/GenBank/DDBJ databases">
        <title>Draft genome of Streptomyces diastatochromogenes.</title>
        <authorList>
            <person name="Podduturi R."/>
            <person name="Lukassen M.B."/>
            <person name="Clausen N."/>
            <person name="Nielsen J.L."/>
            <person name="Jorgensen N.O."/>
        </authorList>
    </citation>
    <scope>NUCLEOTIDE SEQUENCE [LARGE SCALE GENOMIC DNA]</scope>
    <source>
        <strain evidence="5 6">DSM 40608</strain>
    </source>
</reference>
<dbReference type="InterPro" id="IPR050641">
    <property type="entry name" value="RIFMO-like"/>
</dbReference>
<accession>A0A233S7G6</accession>
<sequence length="476" mass="51553">MTSRTTVVIVGAGPVGLAAACALWQRGIHARLLEAQDGPQRGSRAVQLHAPTLRIFRELGILEEAERRGLRIRANEYHLAGGRTLRIELGTRNEPLMLPQEITCELLERRLKQLGGRVERGVEVTSTIPHDDLVAVEAHGPDGVKHLEADWLIAADGVRSRVREQLGIDFAGSPVPVNFLLAEGRIDGRPADDAVHYFLGLAGSLVFASLPGDRVRVSGAVPAGHPLTEEGVQRILDERGPGGLRVASLDTVNSFSSQERIAERLRDGRVFLVGDAAHTHSPLGGQGLNLGFQDVHNLVWKLAGVIDGTLDPAVLDSYATERRSAAEQIVRNTHQFLRVFTLGPAAARARNTSWATLESLGVLRRWFAPLLAGWRVRYPADGRGGRGLPRPGTRSPHWSAPAVVDDRYRLVTRGNRGTKLRGLALAALRPGLVGHRHIERGGPGFVLLRPDGYVAASGTTSADWKHAERLLAENAA</sequence>
<organism evidence="5 6">
    <name type="scientific">Streptomyces diastatochromogenes</name>
    <dbReference type="NCBI Taxonomy" id="42236"/>
    <lineage>
        <taxon>Bacteria</taxon>
        <taxon>Bacillati</taxon>
        <taxon>Actinomycetota</taxon>
        <taxon>Actinomycetes</taxon>
        <taxon>Kitasatosporales</taxon>
        <taxon>Streptomycetaceae</taxon>
        <taxon>Streptomyces</taxon>
    </lineage>
</organism>
<dbReference type="InterPro" id="IPR036188">
    <property type="entry name" value="FAD/NAD-bd_sf"/>
</dbReference>
<name>A0A233S7G6_STRDA</name>
<dbReference type="AlphaFoldDB" id="A0A233S7G6"/>
<evidence type="ECO:0000256" key="3">
    <source>
        <dbReference type="ARBA" id="ARBA00022827"/>
    </source>
</evidence>
<keyword evidence="6" id="KW-1185">Reference proteome</keyword>
<dbReference type="PROSITE" id="PS51257">
    <property type="entry name" value="PROKAR_LIPOPROTEIN"/>
    <property type="match status" value="1"/>
</dbReference>
<evidence type="ECO:0000256" key="2">
    <source>
        <dbReference type="ARBA" id="ARBA00022630"/>
    </source>
</evidence>
<dbReference type="Gene3D" id="3.30.70.2450">
    <property type="match status" value="1"/>
</dbReference>
<keyword evidence="3" id="KW-0274">FAD</keyword>
<protein>
    <recommendedName>
        <fullName evidence="4">FAD-binding domain-containing protein</fullName>
    </recommendedName>
</protein>
<comment type="cofactor">
    <cofactor evidence="1">
        <name>FAD</name>
        <dbReference type="ChEBI" id="CHEBI:57692"/>
    </cofactor>
</comment>
<dbReference type="PANTHER" id="PTHR43004">
    <property type="entry name" value="TRK SYSTEM POTASSIUM UPTAKE PROTEIN"/>
    <property type="match status" value="1"/>
</dbReference>
<dbReference type="SUPFAM" id="SSF51905">
    <property type="entry name" value="FAD/NAD(P)-binding domain"/>
    <property type="match status" value="1"/>
</dbReference>
<dbReference type="Proteomes" id="UP000215483">
    <property type="component" value="Unassembled WGS sequence"/>
</dbReference>
<dbReference type="Pfam" id="PF01494">
    <property type="entry name" value="FAD_binding_3"/>
    <property type="match status" value="1"/>
</dbReference>
<dbReference type="GO" id="GO:0071949">
    <property type="term" value="F:FAD binding"/>
    <property type="evidence" value="ECO:0007669"/>
    <property type="project" value="InterPro"/>
</dbReference>
<dbReference type="Gene3D" id="3.50.50.60">
    <property type="entry name" value="FAD/NAD(P)-binding domain"/>
    <property type="match status" value="1"/>
</dbReference>
<dbReference type="OrthoDB" id="8670884at2"/>
<feature type="domain" description="FAD-binding" evidence="4">
    <location>
        <begin position="4"/>
        <end position="333"/>
    </location>
</feature>
<dbReference type="RefSeq" id="WP_094219816.1">
    <property type="nucleotide sequence ID" value="NZ_MCGQ01000028.1"/>
</dbReference>
<dbReference type="InterPro" id="IPR002938">
    <property type="entry name" value="FAD-bd"/>
</dbReference>
<dbReference type="PRINTS" id="PR00420">
    <property type="entry name" value="RNGMNOXGNASE"/>
</dbReference>
<comment type="caution">
    <text evidence="5">The sequence shown here is derived from an EMBL/GenBank/DDBJ whole genome shotgun (WGS) entry which is preliminary data.</text>
</comment>
<gene>
    <name evidence="5" type="ORF">BEK98_29210</name>
</gene>
<evidence type="ECO:0000313" key="5">
    <source>
        <dbReference type="EMBL" id="OXY91596.1"/>
    </source>
</evidence>
<keyword evidence="2" id="KW-0285">Flavoprotein</keyword>
<dbReference type="PANTHER" id="PTHR43004:SF19">
    <property type="entry name" value="BINDING MONOOXYGENASE, PUTATIVE (JCVI)-RELATED"/>
    <property type="match status" value="1"/>
</dbReference>
<dbReference type="EMBL" id="MCGQ01000028">
    <property type="protein sequence ID" value="OXY91596.1"/>
    <property type="molecule type" value="Genomic_DNA"/>
</dbReference>
<dbReference type="GO" id="GO:0016709">
    <property type="term" value="F:oxidoreductase activity, acting on paired donors, with incorporation or reduction of molecular oxygen, NAD(P)H as one donor, and incorporation of one atom of oxygen"/>
    <property type="evidence" value="ECO:0007669"/>
    <property type="project" value="UniProtKB-ARBA"/>
</dbReference>
<evidence type="ECO:0000313" key="6">
    <source>
        <dbReference type="Proteomes" id="UP000215483"/>
    </source>
</evidence>
<evidence type="ECO:0000259" key="4">
    <source>
        <dbReference type="Pfam" id="PF01494"/>
    </source>
</evidence>
<proteinExistence type="predicted"/>
<evidence type="ECO:0000256" key="1">
    <source>
        <dbReference type="ARBA" id="ARBA00001974"/>
    </source>
</evidence>